<keyword evidence="2" id="KW-1185">Reference proteome</keyword>
<evidence type="ECO:0000313" key="2">
    <source>
        <dbReference type="Proteomes" id="UP000430692"/>
    </source>
</evidence>
<dbReference type="EMBL" id="WUUL01000002">
    <property type="protein sequence ID" value="MXQ52798.1"/>
    <property type="molecule type" value="Genomic_DNA"/>
</dbReference>
<proteinExistence type="predicted"/>
<organism evidence="1 2">
    <name type="scientific">Shimazuella alba</name>
    <dbReference type="NCBI Taxonomy" id="2690964"/>
    <lineage>
        <taxon>Bacteria</taxon>
        <taxon>Bacillati</taxon>
        <taxon>Bacillota</taxon>
        <taxon>Bacilli</taxon>
        <taxon>Bacillales</taxon>
        <taxon>Thermoactinomycetaceae</taxon>
        <taxon>Shimazuella</taxon>
    </lineage>
</organism>
<comment type="caution">
    <text evidence="1">The sequence shown here is derived from an EMBL/GenBank/DDBJ whole genome shotgun (WGS) entry which is preliminary data.</text>
</comment>
<dbReference type="RefSeq" id="WP_160800054.1">
    <property type="nucleotide sequence ID" value="NZ_WUUL01000002.1"/>
</dbReference>
<protein>
    <submittedName>
        <fullName evidence="1">Uncharacterized protein</fullName>
    </submittedName>
</protein>
<dbReference type="Proteomes" id="UP000430692">
    <property type="component" value="Unassembled WGS sequence"/>
</dbReference>
<accession>A0A6I4VQX8</accession>
<evidence type="ECO:0000313" key="1">
    <source>
        <dbReference type="EMBL" id="MXQ52798.1"/>
    </source>
</evidence>
<sequence length="187" mass="21650">MIQCKPIQLESREKAKAMSDKLARVEVIRDRKIVSIEIPLGEIDHKDVIYAYGNGQCAALALAIHELMKWPMVALFSAESAGRPEEWDEQWHGKTVKAWREKQPKGWSWGWRHTLVQTPDKRFYDIQGIHSFEIHKKAYGSCAMLIVTKKDVLDMESDRGVRQPFLNVELAKEYAPLFLKRAGFRIK</sequence>
<reference evidence="1 2" key="1">
    <citation type="submission" date="2019-12" db="EMBL/GenBank/DDBJ databases">
        <title>Whole-genome analyses of novel actinobacteria.</title>
        <authorList>
            <person name="Sahin N."/>
            <person name="Saygin H."/>
        </authorList>
    </citation>
    <scope>NUCLEOTIDE SEQUENCE [LARGE SCALE GENOMIC DNA]</scope>
    <source>
        <strain evidence="1 2">KC615</strain>
    </source>
</reference>
<name>A0A6I4VQX8_9BACL</name>
<gene>
    <name evidence="1" type="ORF">GSM42_03440</name>
</gene>
<dbReference type="AlphaFoldDB" id="A0A6I4VQX8"/>